<sequence length="31" mass="3766">MYPLSRHCSGFLFTHNLFQPHNRNLMLFCLK</sequence>
<evidence type="ECO:0000313" key="1">
    <source>
        <dbReference type="EMBL" id="DAD80442.1"/>
    </source>
</evidence>
<dbReference type="EMBL" id="BK014884">
    <property type="protein sequence ID" value="DAD80442.1"/>
    <property type="molecule type" value="Genomic_DNA"/>
</dbReference>
<reference evidence="1" key="1">
    <citation type="journal article" date="2021" name="Proc. Natl. Acad. Sci. U.S.A.">
        <title>A Catalog of Tens of Thousands of Viruses from Human Metagenomes Reveals Hidden Associations with Chronic Diseases.</title>
        <authorList>
            <person name="Tisza M.J."/>
            <person name="Buck C.B."/>
        </authorList>
    </citation>
    <scope>NUCLEOTIDE SEQUENCE</scope>
    <source>
        <strain evidence="1">CtYh54</strain>
    </source>
</reference>
<proteinExistence type="predicted"/>
<name>A0A8S5MDY4_9CAUD</name>
<protein>
    <submittedName>
        <fullName evidence="1">Uncharacterized protein</fullName>
    </submittedName>
</protein>
<organism evidence="1">
    <name type="scientific">Siphoviridae sp. ctYh54</name>
    <dbReference type="NCBI Taxonomy" id="2826379"/>
    <lineage>
        <taxon>Viruses</taxon>
        <taxon>Duplodnaviria</taxon>
        <taxon>Heunggongvirae</taxon>
        <taxon>Uroviricota</taxon>
        <taxon>Caudoviricetes</taxon>
    </lineage>
</organism>
<accession>A0A8S5MDY4</accession>